<keyword evidence="5 9" id="KW-0720">Serine protease</keyword>
<keyword evidence="7" id="KW-1015">Disulfide bond</keyword>
<dbReference type="Proteomes" id="UP000694388">
    <property type="component" value="Unplaced"/>
</dbReference>
<dbReference type="PROSITE" id="PS50240">
    <property type="entry name" value="TRYPSIN_DOM"/>
    <property type="match status" value="1"/>
</dbReference>
<comment type="subcellular location">
    <subcellularLocation>
        <location evidence="1">Secreted</location>
    </subcellularLocation>
</comment>
<protein>
    <submittedName>
        <fullName evidence="11">Coagulation factor VII</fullName>
    </submittedName>
</protein>
<dbReference type="GO" id="GO:0006508">
    <property type="term" value="P:proteolysis"/>
    <property type="evidence" value="ECO:0007669"/>
    <property type="project" value="UniProtKB-KW"/>
</dbReference>
<dbReference type="SUPFAM" id="SSF50494">
    <property type="entry name" value="Trypsin-like serine proteases"/>
    <property type="match status" value="1"/>
</dbReference>
<dbReference type="InterPro" id="IPR001254">
    <property type="entry name" value="Trypsin_dom"/>
</dbReference>
<evidence type="ECO:0000256" key="4">
    <source>
        <dbReference type="ARBA" id="ARBA00022801"/>
    </source>
</evidence>
<dbReference type="Pfam" id="PF00089">
    <property type="entry name" value="Trypsin"/>
    <property type="match status" value="1"/>
</dbReference>
<dbReference type="PRINTS" id="PR00722">
    <property type="entry name" value="CHYMOTRYPSIN"/>
</dbReference>
<proteinExistence type="predicted"/>
<dbReference type="GO" id="GO:0004252">
    <property type="term" value="F:serine-type endopeptidase activity"/>
    <property type="evidence" value="ECO:0007669"/>
    <property type="project" value="InterPro"/>
</dbReference>
<evidence type="ECO:0000256" key="2">
    <source>
        <dbReference type="ARBA" id="ARBA00022525"/>
    </source>
</evidence>
<dbReference type="GO" id="GO:0005615">
    <property type="term" value="C:extracellular space"/>
    <property type="evidence" value="ECO:0007669"/>
    <property type="project" value="TreeGrafter"/>
</dbReference>
<dbReference type="PANTHER" id="PTHR24264">
    <property type="entry name" value="TRYPSIN-RELATED"/>
    <property type="match status" value="1"/>
</dbReference>
<evidence type="ECO:0000256" key="8">
    <source>
        <dbReference type="ARBA" id="ARBA00023180"/>
    </source>
</evidence>
<evidence type="ECO:0000313" key="11">
    <source>
        <dbReference type="Ensembl" id="ENSEBUP00000024953.1"/>
    </source>
</evidence>
<accession>A0A8C4X0R3</accession>
<dbReference type="FunFam" id="2.40.10.10:FF:000013">
    <property type="entry name" value="Coagulation factor X"/>
    <property type="match status" value="1"/>
</dbReference>
<dbReference type="PROSITE" id="PS00135">
    <property type="entry name" value="TRYPSIN_SER"/>
    <property type="match status" value="1"/>
</dbReference>
<keyword evidence="4 9" id="KW-0378">Hydrolase</keyword>
<dbReference type="CDD" id="cd00190">
    <property type="entry name" value="Tryp_SPc"/>
    <property type="match status" value="1"/>
</dbReference>
<evidence type="ECO:0000313" key="12">
    <source>
        <dbReference type="Proteomes" id="UP000694388"/>
    </source>
</evidence>
<dbReference type="InterPro" id="IPR050127">
    <property type="entry name" value="Serine_Proteases_S1"/>
</dbReference>
<dbReference type="AlphaFoldDB" id="A0A8C4X0R3"/>
<dbReference type="PROSITE" id="PS00134">
    <property type="entry name" value="TRYPSIN_HIS"/>
    <property type="match status" value="1"/>
</dbReference>
<evidence type="ECO:0000256" key="5">
    <source>
        <dbReference type="ARBA" id="ARBA00022825"/>
    </source>
</evidence>
<evidence type="ECO:0000256" key="1">
    <source>
        <dbReference type="ARBA" id="ARBA00004613"/>
    </source>
</evidence>
<organism evidence="11 12">
    <name type="scientific">Eptatretus burgeri</name>
    <name type="common">Inshore hagfish</name>
    <dbReference type="NCBI Taxonomy" id="7764"/>
    <lineage>
        <taxon>Eukaryota</taxon>
        <taxon>Metazoa</taxon>
        <taxon>Chordata</taxon>
        <taxon>Craniata</taxon>
        <taxon>Vertebrata</taxon>
        <taxon>Cyclostomata</taxon>
        <taxon>Myxini</taxon>
        <taxon>Myxiniformes</taxon>
        <taxon>Myxinidae</taxon>
        <taxon>Eptatretinae</taxon>
        <taxon>Eptatretus</taxon>
    </lineage>
</organism>
<dbReference type="InterPro" id="IPR001314">
    <property type="entry name" value="Peptidase_S1A"/>
</dbReference>
<dbReference type="Ensembl" id="ENSEBUT00000025529.1">
    <property type="protein sequence ID" value="ENSEBUP00000024953.1"/>
    <property type="gene ID" value="ENSEBUG00000015405.1"/>
</dbReference>
<dbReference type="InterPro" id="IPR009003">
    <property type="entry name" value="Peptidase_S1_PA"/>
</dbReference>
<dbReference type="InterPro" id="IPR018114">
    <property type="entry name" value="TRYPSIN_HIS"/>
</dbReference>
<keyword evidence="8" id="KW-0325">Glycoprotein</keyword>
<dbReference type="SMART" id="SM00020">
    <property type="entry name" value="Tryp_SPc"/>
    <property type="match status" value="1"/>
</dbReference>
<dbReference type="Gene3D" id="2.40.10.10">
    <property type="entry name" value="Trypsin-like serine proteases"/>
    <property type="match status" value="2"/>
</dbReference>
<evidence type="ECO:0000256" key="3">
    <source>
        <dbReference type="ARBA" id="ARBA00022670"/>
    </source>
</evidence>
<evidence type="ECO:0000256" key="7">
    <source>
        <dbReference type="ARBA" id="ARBA00023157"/>
    </source>
</evidence>
<name>A0A8C4X0R3_EPTBU</name>
<reference evidence="11" key="1">
    <citation type="submission" date="2025-08" db="UniProtKB">
        <authorList>
            <consortium name="Ensembl"/>
        </authorList>
    </citation>
    <scope>IDENTIFICATION</scope>
</reference>
<evidence type="ECO:0000256" key="9">
    <source>
        <dbReference type="RuleBase" id="RU363034"/>
    </source>
</evidence>
<dbReference type="PANTHER" id="PTHR24264:SF15">
    <property type="entry name" value="RIKEN CDNA 2210010C04 GENE"/>
    <property type="match status" value="1"/>
</dbReference>
<keyword evidence="6" id="KW-0106">Calcium</keyword>
<keyword evidence="12" id="KW-1185">Reference proteome</keyword>
<evidence type="ECO:0000259" key="10">
    <source>
        <dbReference type="PROSITE" id="PS50240"/>
    </source>
</evidence>
<dbReference type="GeneTree" id="ENSGT00940000154474"/>
<dbReference type="InterPro" id="IPR043504">
    <property type="entry name" value="Peptidase_S1_PA_chymotrypsin"/>
</dbReference>
<dbReference type="InterPro" id="IPR033116">
    <property type="entry name" value="TRYPSIN_SER"/>
</dbReference>
<evidence type="ECO:0000256" key="6">
    <source>
        <dbReference type="ARBA" id="ARBA00022837"/>
    </source>
</evidence>
<keyword evidence="2" id="KW-0964">Secreted</keyword>
<sequence length="412" mass="44921">MAPVNITAETVGFMALCAAVLPGTLLLWMASAVNLLGCSHVEDQIPNRLSEMHSTKENIPNTWKELADKEAEIGKEESVTVIPDEEIGGKKGMVEELEVGIGEGAEQPHQPVHESNATINNTEGNVMGKDTGIATDIVVDGRGGKNNQTDTLDEVSYNALDNGSTIQYRGMYEEGPGRIVGGSVCPPGQCPWQVLLLNQNGYTFCAGTLLSDLWVLTAAHCALHSPRITVRVGEHDLRRSEGWEQQVTVQRSIRHPNFDPETYDNDITLLRLAKPVKFNFHAIPACLPDTTLSQNLLAPGKKGVVSGWGRLAENRGGSPILQRVELPTVSSDVCKASTKNLITRNMFCAGYEQGGQDACKGDSGGPFVTKWADTWFVTGIISWGEGCAERGKYGVYTRVSNYMDWIHYQMSR</sequence>
<feature type="domain" description="Peptidase S1" evidence="10">
    <location>
        <begin position="179"/>
        <end position="411"/>
    </location>
</feature>
<reference evidence="11" key="2">
    <citation type="submission" date="2025-09" db="UniProtKB">
        <authorList>
            <consortium name="Ensembl"/>
        </authorList>
    </citation>
    <scope>IDENTIFICATION</scope>
</reference>
<keyword evidence="3 9" id="KW-0645">Protease</keyword>